<dbReference type="GeneID" id="80550492"/>
<dbReference type="EMBL" id="LC496098">
    <property type="protein sequence ID" value="BBM96185.1"/>
    <property type="molecule type" value="Genomic_RNA"/>
</dbReference>
<evidence type="ECO:0000313" key="1">
    <source>
        <dbReference type="EMBL" id="BBM96185.1"/>
    </source>
</evidence>
<protein>
    <submittedName>
        <fullName evidence="1">Uncharacterized protein</fullName>
    </submittedName>
</protein>
<dbReference type="KEGG" id="vg:80550492"/>
<name>A0A6F8PH61_9VIRU</name>
<accession>A0A6F8PH61</accession>
<sequence length="233" mass="26798">MNKEVTQRWIRILRHLLSGNVGCSKKVTLSSYIKEFITDATAVHDYAPKVIKSDKEYYQQVKELISALKAILGLDELDCKVLSDKCDGLINKLEYIERVKFIYKKYKDLDLDTVDLIEPEPCIAYESDNEATFEIVETHLADLNNSILTQGDEPDSVVKPDQIVKPNTDAKFQSICEEARSLISDSDMMIKTYMGLVSRKIKQEDIKEYLSEENDRFLIHKICSDEDLYKILA</sequence>
<reference evidence="1" key="1">
    <citation type="journal article" date="2020" name="Phytopathology">
        <title>Perilla mosaic virus is a highly divergent emaravirus transmitted by Shevtchenkella sp. (Acari: Eriophyidae).</title>
        <authorList>
            <person name="Kubota K."/>
            <person name="Usugi T."/>
            <person name="Tomitaka Y."/>
            <person name="Shimomoto Y."/>
            <person name="Takeuchi S."/>
            <person name="Kadono F."/>
            <person name="Yanagisawa H."/>
            <person name="Chiaki Y."/>
            <person name="Tsuda S."/>
        </authorList>
    </citation>
    <scope>NUCLEOTIDE SEQUENCE</scope>
    <source>
        <strain evidence="1">Kochi_Nankoku_2011</strain>
    </source>
</reference>
<dbReference type="Proteomes" id="UP000678595">
    <property type="component" value="Genome"/>
</dbReference>
<keyword evidence="2" id="KW-1185">Reference proteome</keyword>
<proteinExistence type="predicted"/>
<organism evidence="1 2">
    <name type="scientific">Perilla mosaic virus</name>
    <dbReference type="NCBI Taxonomy" id="2483037"/>
    <lineage>
        <taxon>Viruses</taxon>
        <taxon>Riboviria</taxon>
        <taxon>Orthornavirae</taxon>
        <taxon>Negarnaviricota</taxon>
        <taxon>Polyploviricotina</taxon>
        <taxon>Bunyaviricetes</taxon>
        <taxon>Elliovirales</taxon>
        <taxon>Fimoviridae</taxon>
        <taxon>Emaravirus</taxon>
        <taxon>Emaravirus perillae</taxon>
    </lineage>
</organism>
<evidence type="ECO:0000313" key="2">
    <source>
        <dbReference type="Proteomes" id="UP000678595"/>
    </source>
</evidence>
<dbReference type="RefSeq" id="YP_010840056.1">
    <property type="nucleotide sequence ID" value="NC_078371.1"/>
</dbReference>
<gene>
    <name evidence="1" type="primary">P6c</name>
</gene>